<reference evidence="7" key="1">
    <citation type="submission" date="2021-02" db="EMBL/GenBank/DDBJ databases">
        <authorList>
            <person name="Nowell W R."/>
        </authorList>
    </citation>
    <scope>NUCLEOTIDE SEQUENCE</scope>
</reference>
<dbReference type="GO" id="GO:0030170">
    <property type="term" value="F:pyridoxal phosphate binding"/>
    <property type="evidence" value="ECO:0007669"/>
    <property type="project" value="TreeGrafter"/>
</dbReference>
<evidence type="ECO:0000313" key="7">
    <source>
        <dbReference type="EMBL" id="CAF0905215.1"/>
    </source>
</evidence>
<comment type="cofactor">
    <cofactor evidence="1 4">
        <name>pyridoxal 5'-phosphate</name>
        <dbReference type="ChEBI" id="CHEBI:597326"/>
    </cofactor>
</comment>
<evidence type="ECO:0000313" key="8">
    <source>
        <dbReference type="Proteomes" id="UP000663889"/>
    </source>
</evidence>
<name>A0A813ZZB2_9BILA</name>
<evidence type="ECO:0000256" key="5">
    <source>
        <dbReference type="PIRSR" id="PIRSR600821-52"/>
    </source>
</evidence>
<feature type="binding site" evidence="5">
    <location>
        <position position="110"/>
    </location>
    <ligand>
        <name>substrate</name>
    </ligand>
</feature>
<dbReference type="NCBIfam" id="TIGR00492">
    <property type="entry name" value="alr"/>
    <property type="match status" value="1"/>
</dbReference>
<keyword evidence="2 4" id="KW-0663">Pyridoxal phosphate</keyword>
<dbReference type="SUPFAM" id="SSF51419">
    <property type="entry name" value="PLP-binding barrel"/>
    <property type="match status" value="1"/>
</dbReference>
<comment type="caution">
    <text evidence="7">The sequence shown here is derived from an EMBL/GenBank/DDBJ whole genome shotgun (WGS) entry which is preliminary data.</text>
</comment>
<sequence>MLIVKAFAYGTGALPIALWAEKTGVVDYLAVSYVSEGVDLRCSGHISLPIMVMVVTEYEFDICRQFNLEPVMYSMHILDKLIQYLTQEDDQVSSNRFPDVHIKLDTGLHRLGISLNQISNLITELNANSHYIRVKSIYSHFIGSSNSKLDAITQRQADLFVSHAQTIEKALGYSVIKHICDSGGIIHHSNFHLNMVRLGAGLYGIWSVEPKIEFQRVVVSLFVPIIRLESVCENETVGYIQHRLNRSSLIGVISIGFADGLRRHLNNGEGRIWICNRRAPIINVAMDMTMIDLTDVDDSVKVNDQVEIFGEHIMIEEMAQWCRMSPYELLSGLGQRVKRVYVAENDAN</sequence>
<dbReference type="InterPro" id="IPR001608">
    <property type="entry name" value="Ala_racemase_N"/>
</dbReference>
<evidence type="ECO:0000256" key="4">
    <source>
        <dbReference type="PIRSR" id="PIRSR600821-50"/>
    </source>
</evidence>
<dbReference type="AlphaFoldDB" id="A0A813ZZB2"/>
<dbReference type="EMBL" id="CAJNOU010000183">
    <property type="protein sequence ID" value="CAF0905215.1"/>
    <property type="molecule type" value="Genomic_DNA"/>
</dbReference>
<dbReference type="CDD" id="cd00430">
    <property type="entry name" value="PLPDE_III_AR"/>
    <property type="match status" value="1"/>
</dbReference>
<dbReference type="SMART" id="SM01005">
    <property type="entry name" value="Ala_racemase_C"/>
    <property type="match status" value="1"/>
</dbReference>
<accession>A0A813ZZB2</accession>
<dbReference type="InterPro" id="IPR009006">
    <property type="entry name" value="Ala_racemase/Decarboxylase_C"/>
</dbReference>
<feature type="modified residue" description="N6-(pyridoxal phosphate)lysine" evidence="4">
    <location>
        <position position="5"/>
    </location>
</feature>
<dbReference type="Gene3D" id="3.20.20.10">
    <property type="entry name" value="Alanine racemase"/>
    <property type="match status" value="1"/>
</dbReference>
<organism evidence="7 8">
    <name type="scientific">Rotaria sordida</name>
    <dbReference type="NCBI Taxonomy" id="392033"/>
    <lineage>
        <taxon>Eukaryota</taxon>
        <taxon>Metazoa</taxon>
        <taxon>Spiralia</taxon>
        <taxon>Gnathifera</taxon>
        <taxon>Rotifera</taxon>
        <taxon>Eurotatoria</taxon>
        <taxon>Bdelloidea</taxon>
        <taxon>Philodinida</taxon>
        <taxon>Philodinidae</taxon>
        <taxon>Rotaria</taxon>
    </lineage>
</organism>
<dbReference type="PANTHER" id="PTHR30511">
    <property type="entry name" value="ALANINE RACEMASE"/>
    <property type="match status" value="1"/>
</dbReference>
<feature type="binding site" evidence="5">
    <location>
        <position position="286"/>
    </location>
    <ligand>
        <name>substrate</name>
    </ligand>
</feature>
<dbReference type="Pfam" id="PF00842">
    <property type="entry name" value="Ala_racemase_C"/>
    <property type="match status" value="1"/>
</dbReference>
<dbReference type="SUPFAM" id="SSF50621">
    <property type="entry name" value="Alanine racemase C-terminal domain-like"/>
    <property type="match status" value="1"/>
</dbReference>
<protein>
    <recommendedName>
        <fullName evidence="6">Alanine racemase C-terminal domain-containing protein</fullName>
    </recommendedName>
</protein>
<dbReference type="GO" id="GO:0005829">
    <property type="term" value="C:cytosol"/>
    <property type="evidence" value="ECO:0007669"/>
    <property type="project" value="TreeGrafter"/>
</dbReference>
<dbReference type="PRINTS" id="PR00992">
    <property type="entry name" value="ALARACEMASE"/>
</dbReference>
<dbReference type="InterPro" id="IPR029066">
    <property type="entry name" value="PLP-binding_barrel"/>
</dbReference>
<feature type="domain" description="Alanine racemase C-terminal" evidence="6">
    <location>
        <begin position="218"/>
        <end position="342"/>
    </location>
</feature>
<keyword evidence="3" id="KW-0413">Isomerase</keyword>
<dbReference type="InterPro" id="IPR000821">
    <property type="entry name" value="Ala_racemase"/>
</dbReference>
<dbReference type="GO" id="GO:0030632">
    <property type="term" value="P:D-alanine biosynthetic process"/>
    <property type="evidence" value="ECO:0007669"/>
    <property type="project" value="TreeGrafter"/>
</dbReference>
<dbReference type="Proteomes" id="UP000663889">
    <property type="component" value="Unassembled WGS sequence"/>
</dbReference>
<evidence type="ECO:0000259" key="6">
    <source>
        <dbReference type="SMART" id="SM01005"/>
    </source>
</evidence>
<dbReference type="GO" id="GO:0008784">
    <property type="term" value="F:alanine racemase activity"/>
    <property type="evidence" value="ECO:0007669"/>
    <property type="project" value="InterPro"/>
</dbReference>
<dbReference type="Gene3D" id="2.40.37.10">
    <property type="entry name" value="Lyase, Ornithine Decarboxylase, Chain A, domain 1"/>
    <property type="match status" value="1"/>
</dbReference>
<evidence type="ECO:0000256" key="2">
    <source>
        <dbReference type="ARBA" id="ARBA00022898"/>
    </source>
</evidence>
<proteinExistence type="predicted"/>
<dbReference type="Pfam" id="PF01168">
    <property type="entry name" value="Ala_racemase_N"/>
    <property type="match status" value="1"/>
</dbReference>
<dbReference type="PANTHER" id="PTHR30511:SF0">
    <property type="entry name" value="ALANINE RACEMASE, CATABOLIC-RELATED"/>
    <property type="match status" value="1"/>
</dbReference>
<dbReference type="InterPro" id="IPR011079">
    <property type="entry name" value="Ala_racemase_C"/>
</dbReference>
<gene>
    <name evidence="7" type="ORF">SEV965_LOCUS5847</name>
</gene>
<evidence type="ECO:0000256" key="1">
    <source>
        <dbReference type="ARBA" id="ARBA00001933"/>
    </source>
</evidence>
<evidence type="ECO:0000256" key="3">
    <source>
        <dbReference type="ARBA" id="ARBA00023235"/>
    </source>
</evidence>